<accession>A0A7W4YHU0</accession>
<proteinExistence type="predicted"/>
<dbReference type="Pfam" id="PF01882">
    <property type="entry name" value="DUF58"/>
    <property type="match status" value="1"/>
</dbReference>
<name>A0A7W4YHU0_LEIAQ</name>
<organism evidence="3 4">
    <name type="scientific">Leifsonia aquatica</name>
    <name type="common">Corynebacterium aquaticum</name>
    <dbReference type="NCBI Taxonomy" id="144185"/>
    <lineage>
        <taxon>Bacteria</taxon>
        <taxon>Bacillati</taxon>
        <taxon>Actinomycetota</taxon>
        <taxon>Actinomycetes</taxon>
        <taxon>Micrococcales</taxon>
        <taxon>Microbacteriaceae</taxon>
        <taxon>Leifsonia</taxon>
    </lineage>
</organism>
<evidence type="ECO:0000259" key="2">
    <source>
        <dbReference type="Pfam" id="PF01882"/>
    </source>
</evidence>
<feature type="domain" description="DUF58" evidence="2">
    <location>
        <begin position="216"/>
        <end position="418"/>
    </location>
</feature>
<dbReference type="PANTHER" id="PTHR33608:SF14">
    <property type="entry name" value="POSSIBLE CONSERVED SECRETED PROTEIN"/>
    <property type="match status" value="1"/>
</dbReference>
<keyword evidence="1" id="KW-1133">Transmembrane helix</keyword>
<keyword evidence="4" id="KW-1185">Reference proteome</keyword>
<evidence type="ECO:0000313" key="3">
    <source>
        <dbReference type="EMBL" id="MBB2966578.1"/>
    </source>
</evidence>
<evidence type="ECO:0000256" key="1">
    <source>
        <dbReference type="SAM" id="Phobius"/>
    </source>
</evidence>
<dbReference type="PANTHER" id="PTHR33608">
    <property type="entry name" value="BLL2464 PROTEIN"/>
    <property type="match status" value="1"/>
</dbReference>
<reference evidence="3 4" key="1">
    <citation type="submission" date="2020-08" db="EMBL/GenBank/DDBJ databases">
        <title>Sequencing the genomes of 1000 actinobacteria strains.</title>
        <authorList>
            <person name="Klenk H.-P."/>
        </authorList>
    </citation>
    <scope>NUCLEOTIDE SEQUENCE [LARGE SCALE GENOMIC DNA]</scope>
    <source>
        <strain evidence="3 4">DSM 20146</strain>
    </source>
</reference>
<dbReference type="RefSeq" id="WP_183428285.1">
    <property type="nucleotide sequence ID" value="NZ_JACHVP010000001.1"/>
</dbReference>
<keyword evidence="1" id="KW-0812">Transmembrane</keyword>
<protein>
    <submittedName>
        <fullName evidence="3">Uncharacterized protein (DUF58 family)</fullName>
    </submittedName>
</protein>
<dbReference type="EMBL" id="JACHVP010000001">
    <property type="protein sequence ID" value="MBB2966578.1"/>
    <property type="molecule type" value="Genomic_DNA"/>
</dbReference>
<keyword evidence="1" id="KW-0472">Membrane</keyword>
<dbReference type="AlphaFoldDB" id="A0A7W4YHU0"/>
<evidence type="ECO:0000313" key="4">
    <source>
        <dbReference type="Proteomes" id="UP000538196"/>
    </source>
</evidence>
<comment type="caution">
    <text evidence="3">The sequence shown here is derived from an EMBL/GenBank/DDBJ whole genome shotgun (WGS) entry which is preliminary data.</text>
</comment>
<dbReference type="Proteomes" id="UP000538196">
    <property type="component" value="Unassembled WGS sequence"/>
</dbReference>
<sequence>MTTPRAQSDTAPAAAPATARGRWVRSPAQAGAALVALVCLVAAFLFGRVELVLIAAPLLLAALVDRAWRPEAGAAVGLTATVASSTEGRPSTVPVVIAAAPASNPRPDAVHLRLATADRAPFDVVLAPQSAARLRLEIAVRHSGPQRVLSAEARAIGADASWAGDPADSDPGASVERVVRPVAVPIRSLPLPARLLGLTGQHVSARPGDGGEFRDVDRYRAGDRLRRIDWKATARRAQRPGELYVRRTTATSDAAVHLVLDARDDLPGEVADWAASYPRPGLRSLDIAREAAVSLAAAYAGMADRVGFDDLADAARALPPRAGARHRQAVQRAIETTAARGSVTDRIRVPRLAPGALVYVLSTFLDDQPVRLALAWRAAGHRVIAVDVLPPLTTEELPARERIALRLVLAEREVRFERLRASGAERLVWASSERDVQLRRLSAPQRRATSGRPA</sequence>
<feature type="transmembrane region" description="Helical" evidence="1">
    <location>
        <begin position="32"/>
        <end position="60"/>
    </location>
</feature>
<gene>
    <name evidence="3" type="ORF">FHX33_001310</name>
</gene>
<dbReference type="InterPro" id="IPR002881">
    <property type="entry name" value="DUF58"/>
</dbReference>